<sequence>MADKNLTNIQIYQKKTKYNIGVILFGIIFIYLVITILAYVTNKKVSVYEVREGSILKDNAYTGLVLRDEQIVKADSDGYVNYFVTEGSKVGSKTNVYSISQNKLGLDDQDASTSAENDSASSDLTAEEQASIIQKAHSFTESFRSQQYNDVYNFKNTITDVVLTNTAQSRQARLQALVDAGTSGLTVHTADSDGVVVYTIDGYESLTKDDVTTDILEKKNYESTTLSNDTLVNSGDPVYKLIMSDDWTVVIELSDTMAQQLAEQSSVKVKFSKDNETTWAALQIYNTKDSNLAYLTFDHSMIRYATERYLDIELILEDESGLKIPKTAVTEKEFYIVPQDYITSGGGSNNTGVLVQGKKNSVEFQEATVYYRDIETDMAYLDMDSFKEGTVLQKPDSGDAYTLSKTAKLSGVYNINKGYAVFRQINILCEGEEYYIIEDGNDYGLSNFDHIALDSKNVHENDIVF</sequence>
<proteinExistence type="predicted"/>
<keyword evidence="4" id="KW-1185">Reference proteome</keyword>
<dbReference type="InterPro" id="IPR058709">
    <property type="entry name" value="BSH_RND-rel"/>
</dbReference>
<gene>
    <name evidence="3" type="ORF">OCV65_01640</name>
</gene>
<keyword evidence="1" id="KW-0812">Transmembrane</keyword>
<evidence type="ECO:0000313" key="4">
    <source>
        <dbReference type="Proteomes" id="UP001207605"/>
    </source>
</evidence>
<dbReference type="RefSeq" id="WP_262580702.1">
    <property type="nucleotide sequence ID" value="NZ_JAOQJV010000001.1"/>
</dbReference>
<feature type="domain" description="RND related barrel-sandwich hybrid" evidence="2">
    <location>
        <begin position="69"/>
        <end position="242"/>
    </location>
</feature>
<protein>
    <recommendedName>
        <fullName evidence="2">RND related barrel-sandwich hybrid domain-containing protein</fullName>
    </recommendedName>
</protein>
<dbReference type="Pfam" id="PF26018">
    <property type="entry name" value="BSH_RND_rel"/>
    <property type="match status" value="1"/>
</dbReference>
<dbReference type="EMBL" id="JAOQJV010000001">
    <property type="protein sequence ID" value="MCU6698948.1"/>
    <property type="molecule type" value="Genomic_DNA"/>
</dbReference>
<organism evidence="3 4">
    <name type="scientific">Dorea ammoniilytica</name>
    <dbReference type="NCBI Taxonomy" id="2981788"/>
    <lineage>
        <taxon>Bacteria</taxon>
        <taxon>Bacillati</taxon>
        <taxon>Bacillota</taxon>
        <taxon>Clostridia</taxon>
        <taxon>Lachnospirales</taxon>
        <taxon>Lachnospiraceae</taxon>
        <taxon>Dorea</taxon>
    </lineage>
</organism>
<keyword evidence="1" id="KW-0472">Membrane</keyword>
<comment type="caution">
    <text evidence="3">The sequence shown here is derived from an EMBL/GenBank/DDBJ whole genome shotgun (WGS) entry which is preliminary data.</text>
</comment>
<accession>A0ABT2S357</accession>
<name>A0ABT2S357_9FIRM</name>
<evidence type="ECO:0000259" key="2">
    <source>
        <dbReference type="Pfam" id="PF26018"/>
    </source>
</evidence>
<dbReference type="Proteomes" id="UP001207605">
    <property type="component" value="Unassembled WGS sequence"/>
</dbReference>
<evidence type="ECO:0000313" key="3">
    <source>
        <dbReference type="EMBL" id="MCU6698948.1"/>
    </source>
</evidence>
<keyword evidence="1" id="KW-1133">Transmembrane helix</keyword>
<feature type="transmembrane region" description="Helical" evidence="1">
    <location>
        <begin position="20"/>
        <end position="40"/>
    </location>
</feature>
<evidence type="ECO:0000256" key="1">
    <source>
        <dbReference type="SAM" id="Phobius"/>
    </source>
</evidence>
<reference evidence="3 4" key="1">
    <citation type="journal article" date="2021" name="ISME Commun">
        <title>Automated analysis of genomic sequences facilitates high-throughput and comprehensive description of bacteria.</title>
        <authorList>
            <person name="Hitch T.C.A."/>
        </authorList>
    </citation>
    <scope>NUCLEOTIDE SEQUENCE [LARGE SCALE GENOMIC DNA]</scope>
    <source>
        <strain evidence="3 4">Sanger_02</strain>
    </source>
</reference>